<name>A0ABY8LWZ5_9BACT</name>
<keyword evidence="1" id="KW-1133">Transmembrane helix</keyword>
<feature type="transmembrane region" description="Helical" evidence="1">
    <location>
        <begin position="61"/>
        <end position="83"/>
    </location>
</feature>
<keyword evidence="1" id="KW-0812">Transmembrane</keyword>
<evidence type="ECO:0000313" key="3">
    <source>
        <dbReference type="Proteomes" id="UP001179842"/>
    </source>
</evidence>
<keyword evidence="1" id="KW-0472">Membrane</keyword>
<protein>
    <submittedName>
        <fullName evidence="2">Uncharacterized protein</fullName>
    </submittedName>
</protein>
<evidence type="ECO:0000256" key="1">
    <source>
        <dbReference type="SAM" id="Phobius"/>
    </source>
</evidence>
<organism evidence="2 3">
    <name type="scientific">Mesomycoplasma lagogenitalium</name>
    <dbReference type="NCBI Taxonomy" id="171286"/>
    <lineage>
        <taxon>Bacteria</taxon>
        <taxon>Bacillati</taxon>
        <taxon>Mycoplasmatota</taxon>
        <taxon>Mycoplasmoidales</taxon>
        <taxon>Metamycoplasmataceae</taxon>
        <taxon>Mesomycoplasma</taxon>
    </lineage>
</organism>
<accession>A0ABY8LWZ5</accession>
<dbReference type="RefSeq" id="WP_280101943.1">
    <property type="nucleotide sequence ID" value="NZ_CP122979.1"/>
</dbReference>
<dbReference type="EMBL" id="CP122979">
    <property type="protein sequence ID" value="WGI36642.1"/>
    <property type="molecule type" value="Genomic_DNA"/>
</dbReference>
<feature type="transmembrane region" description="Helical" evidence="1">
    <location>
        <begin position="204"/>
        <end position="226"/>
    </location>
</feature>
<reference evidence="2" key="1">
    <citation type="submission" date="2023-04" db="EMBL/GenBank/DDBJ databases">
        <title>Completed genome of Mycoplasma lagogenitalium type strain 12MS.</title>
        <authorList>
            <person name="Spergser J."/>
        </authorList>
    </citation>
    <scope>NUCLEOTIDE SEQUENCE</scope>
    <source>
        <strain evidence="2">12MS</strain>
    </source>
</reference>
<sequence>MKPTPLNNTQTVHFENYKIENTTNYSEKSSYKSKLKDPYGIVPNGPYKVFALEKRIILIQVLFYFIISLLSAIAITLIATNSLKKIKLIEEDYKWSWFIIPAIVLIFSLYKFSVRWIEHSSIKKSLNNYREELKRNAQSVPASIANLYKKLVKQQIHHNWMTIFCVFYVGLAALFFWYFQDKNFNDVILNFEAFINKITPSPTYLSIVLTIIVVLSIVILIVLSIARKKRLSDIQEYFGFQVIKDTEVDQLKIRMNRIYMRLFFLSIAILLVIPAIILLILKRTIFGKRK</sequence>
<proteinExistence type="predicted"/>
<dbReference type="Proteomes" id="UP001179842">
    <property type="component" value="Chromosome"/>
</dbReference>
<dbReference type="InterPro" id="IPR059214">
    <property type="entry name" value="MSC_0882-like"/>
</dbReference>
<keyword evidence="3" id="KW-1185">Reference proteome</keyword>
<feature type="transmembrane region" description="Helical" evidence="1">
    <location>
        <begin position="262"/>
        <end position="281"/>
    </location>
</feature>
<feature type="transmembrane region" description="Helical" evidence="1">
    <location>
        <begin position="159"/>
        <end position="179"/>
    </location>
</feature>
<evidence type="ECO:0000313" key="2">
    <source>
        <dbReference type="EMBL" id="WGI36642.1"/>
    </source>
</evidence>
<gene>
    <name evidence="2" type="ORF">QEG99_04225</name>
</gene>
<feature type="transmembrane region" description="Helical" evidence="1">
    <location>
        <begin position="95"/>
        <end position="114"/>
    </location>
</feature>
<dbReference type="NCBIfam" id="NF045846">
    <property type="entry name" value="MSC0882_dom"/>
    <property type="match status" value="1"/>
</dbReference>